<gene>
    <name evidence="2" type="primary">RAT170B_1715</name>
    <name evidence="2" type="ORF">TNIN_413901</name>
</gene>
<evidence type="ECO:0000259" key="1">
    <source>
        <dbReference type="Pfam" id="PF01695"/>
    </source>
</evidence>
<dbReference type="EMBL" id="BMAV01010513">
    <property type="protein sequence ID" value="GFY55686.1"/>
    <property type="molecule type" value="Genomic_DNA"/>
</dbReference>
<dbReference type="PANTHER" id="PTHR35004">
    <property type="entry name" value="TRANSPOSASE RV3428C-RELATED"/>
    <property type="match status" value="1"/>
</dbReference>
<dbReference type="InterPro" id="IPR002611">
    <property type="entry name" value="IstB_ATP-bd"/>
</dbReference>
<sequence>MQVDWIDFRKGKSPLSAFVATLGFSRASYVEFVTNEKLVTLIECHKRAFEYFGGVPEEVLKEDSSYTDFLESILKTELLARQNRSKSILTRMAGFPANKTLDNFDYDFATGMKR</sequence>
<dbReference type="Proteomes" id="UP000886998">
    <property type="component" value="Unassembled WGS sequence"/>
</dbReference>
<dbReference type="OrthoDB" id="10338657at2759"/>
<protein>
    <submittedName>
        <fullName evidence="2">Integrase core domain protein</fullName>
    </submittedName>
</protein>
<accession>A0A8X6XM54</accession>
<name>A0A8X6XM54_9ARAC</name>
<comment type="caution">
    <text evidence="2">The sequence shown here is derived from an EMBL/GenBank/DDBJ whole genome shotgun (WGS) entry which is preliminary data.</text>
</comment>
<dbReference type="GO" id="GO:0005524">
    <property type="term" value="F:ATP binding"/>
    <property type="evidence" value="ECO:0007669"/>
    <property type="project" value="InterPro"/>
</dbReference>
<feature type="domain" description="IstB-like ATP-binding" evidence="1">
    <location>
        <begin position="62"/>
        <end position="112"/>
    </location>
</feature>
<dbReference type="Pfam" id="PF01695">
    <property type="entry name" value="IstB_IS21"/>
    <property type="match status" value="1"/>
</dbReference>
<proteinExistence type="predicted"/>
<keyword evidence="3" id="KW-1185">Reference proteome</keyword>
<dbReference type="PANTHER" id="PTHR35004:SF6">
    <property type="entry name" value="TRANSPOSASE"/>
    <property type="match status" value="1"/>
</dbReference>
<dbReference type="AlphaFoldDB" id="A0A8X6XM54"/>
<evidence type="ECO:0000313" key="3">
    <source>
        <dbReference type="Proteomes" id="UP000886998"/>
    </source>
</evidence>
<reference evidence="2" key="1">
    <citation type="submission" date="2020-08" db="EMBL/GenBank/DDBJ databases">
        <title>Multicomponent nature underlies the extraordinary mechanical properties of spider dragline silk.</title>
        <authorList>
            <person name="Kono N."/>
            <person name="Nakamura H."/>
            <person name="Mori M."/>
            <person name="Yoshida Y."/>
            <person name="Ohtoshi R."/>
            <person name="Malay A.D."/>
            <person name="Moran D.A.P."/>
            <person name="Tomita M."/>
            <person name="Numata K."/>
            <person name="Arakawa K."/>
        </authorList>
    </citation>
    <scope>NUCLEOTIDE SEQUENCE</scope>
</reference>
<organism evidence="2 3">
    <name type="scientific">Trichonephila inaurata madagascariensis</name>
    <dbReference type="NCBI Taxonomy" id="2747483"/>
    <lineage>
        <taxon>Eukaryota</taxon>
        <taxon>Metazoa</taxon>
        <taxon>Ecdysozoa</taxon>
        <taxon>Arthropoda</taxon>
        <taxon>Chelicerata</taxon>
        <taxon>Arachnida</taxon>
        <taxon>Araneae</taxon>
        <taxon>Araneomorphae</taxon>
        <taxon>Entelegynae</taxon>
        <taxon>Araneoidea</taxon>
        <taxon>Nephilidae</taxon>
        <taxon>Trichonephila</taxon>
        <taxon>Trichonephila inaurata</taxon>
    </lineage>
</organism>
<evidence type="ECO:0000313" key="2">
    <source>
        <dbReference type="EMBL" id="GFY55686.1"/>
    </source>
</evidence>